<evidence type="ECO:0000256" key="3">
    <source>
        <dbReference type="ARBA" id="ARBA00009014"/>
    </source>
</evidence>
<accession>A0ABP7MS90</accession>
<gene>
    <name evidence="11" type="primary">nadD</name>
    <name evidence="13" type="ORF">GCM10022229_23660</name>
</gene>
<keyword evidence="5 11" id="KW-0808">Transferase</keyword>
<feature type="domain" description="Cytidyltransferase-like" evidence="12">
    <location>
        <begin position="17"/>
        <end position="196"/>
    </location>
</feature>
<dbReference type="Proteomes" id="UP001501727">
    <property type="component" value="Unassembled WGS sequence"/>
</dbReference>
<name>A0ABP7MS90_9GAMM</name>
<evidence type="ECO:0000256" key="11">
    <source>
        <dbReference type="HAMAP-Rule" id="MF_00244"/>
    </source>
</evidence>
<evidence type="ECO:0000256" key="7">
    <source>
        <dbReference type="ARBA" id="ARBA00022741"/>
    </source>
</evidence>
<dbReference type="Pfam" id="PF01467">
    <property type="entry name" value="CTP_transf_like"/>
    <property type="match status" value="1"/>
</dbReference>
<dbReference type="NCBIfam" id="NF000839">
    <property type="entry name" value="PRK00071.1-1"/>
    <property type="match status" value="1"/>
</dbReference>
<dbReference type="InterPro" id="IPR014729">
    <property type="entry name" value="Rossmann-like_a/b/a_fold"/>
</dbReference>
<dbReference type="InterPro" id="IPR005248">
    <property type="entry name" value="NadD/NMNAT"/>
</dbReference>
<dbReference type="InterPro" id="IPR004821">
    <property type="entry name" value="Cyt_trans-like"/>
</dbReference>
<comment type="function">
    <text evidence="1 11">Catalyzes the reversible adenylation of nicotinate mononucleotide (NaMN) to nicotinic acid adenine dinucleotide (NaAD).</text>
</comment>
<comment type="catalytic activity">
    <reaction evidence="10 11">
        <text>nicotinate beta-D-ribonucleotide + ATP + H(+) = deamido-NAD(+) + diphosphate</text>
        <dbReference type="Rhea" id="RHEA:22860"/>
        <dbReference type="ChEBI" id="CHEBI:15378"/>
        <dbReference type="ChEBI" id="CHEBI:30616"/>
        <dbReference type="ChEBI" id="CHEBI:33019"/>
        <dbReference type="ChEBI" id="CHEBI:57502"/>
        <dbReference type="ChEBI" id="CHEBI:58437"/>
        <dbReference type="EC" id="2.7.7.18"/>
    </reaction>
</comment>
<keyword evidence="4 11" id="KW-0662">Pyridine nucleotide biosynthesis</keyword>
<evidence type="ECO:0000256" key="5">
    <source>
        <dbReference type="ARBA" id="ARBA00022679"/>
    </source>
</evidence>
<dbReference type="PANTHER" id="PTHR39321:SF3">
    <property type="entry name" value="PHOSPHOPANTETHEINE ADENYLYLTRANSFERASE"/>
    <property type="match status" value="1"/>
</dbReference>
<keyword evidence="9 11" id="KW-0520">NAD</keyword>
<evidence type="ECO:0000256" key="2">
    <source>
        <dbReference type="ARBA" id="ARBA00005019"/>
    </source>
</evidence>
<evidence type="ECO:0000259" key="12">
    <source>
        <dbReference type="Pfam" id="PF01467"/>
    </source>
</evidence>
<comment type="caution">
    <text evidence="13">The sequence shown here is derived from an EMBL/GenBank/DDBJ whole genome shotgun (WGS) entry which is preliminary data.</text>
</comment>
<comment type="pathway">
    <text evidence="2 11">Cofactor biosynthesis; NAD(+) biosynthesis; deamido-NAD(+) from nicotinate D-ribonucleotide: step 1/1.</text>
</comment>
<keyword evidence="14" id="KW-1185">Reference proteome</keyword>
<keyword evidence="8 11" id="KW-0067">ATP-binding</keyword>
<protein>
    <recommendedName>
        <fullName evidence="11">Probable nicotinate-nucleotide adenylyltransferase</fullName>
        <ecNumber evidence="11">2.7.7.18</ecNumber>
    </recommendedName>
    <alternativeName>
        <fullName evidence="11">Deamido-NAD(+) diphosphorylase</fullName>
    </alternativeName>
    <alternativeName>
        <fullName evidence="11">Deamido-NAD(+) pyrophosphorylase</fullName>
    </alternativeName>
    <alternativeName>
        <fullName evidence="11">Nicotinate mononucleotide adenylyltransferase</fullName>
        <shortName evidence="11">NaMN adenylyltransferase</shortName>
    </alternativeName>
</protein>
<dbReference type="Gene3D" id="3.40.50.620">
    <property type="entry name" value="HUPs"/>
    <property type="match status" value="1"/>
</dbReference>
<evidence type="ECO:0000256" key="6">
    <source>
        <dbReference type="ARBA" id="ARBA00022695"/>
    </source>
</evidence>
<dbReference type="RefSeq" id="WP_344760197.1">
    <property type="nucleotide sequence ID" value="NZ_BAAAZU010000024.1"/>
</dbReference>
<evidence type="ECO:0000256" key="1">
    <source>
        <dbReference type="ARBA" id="ARBA00002324"/>
    </source>
</evidence>
<comment type="similarity">
    <text evidence="3 11">Belongs to the NadD family.</text>
</comment>
<dbReference type="CDD" id="cd02165">
    <property type="entry name" value="NMNAT"/>
    <property type="match status" value="1"/>
</dbReference>
<evidence type="ECO:0000256" key="10">
    <source>
        <dbReference type="ARBA" id="ARBA00048721"/>
    </source>
</evidence>
<dbReference type="NCBIfam" id="TIGR00482">
    <property type="entry name" value="nicotinate (nicotinamide) nucleotide adenylyltransferase"/>
    <property type="match status" value="1"/>
</dbReference>
<dbReference type="NCBIfam" id="TIGR00125">
    <property type="entry name" value="cyt_tran_rel"/>
    <property type="match status" value="1"/>
</dbReference>
<evidence type="ECO:0000313" key="13">
    <source>
        <dbReference type="EMBL" id="GAA3929263.1"/>
    </source>
</evidence>
<sequence>MTPGSQPPVPSPRLLVYYGGTFDPVHDGHLSIARAARDVLETDIRMMPAADPPHRAPPGATADQRAGMLDLAVAGERGLCVDRRELHRAGRSYSIDTLLGLRAEFGTRVPIALLVGADSFVDLPDWHRWRELFEHAHFVVAERPGSPLDGDLRPELAAALAGRWCRSPGQLRDAPAGRVLRLRQPLHGESATAIRARIAAGEPWRDDVPPAVADYIEHHRLYLNGGEAGGPDAPPRL</sequence>
<reference evidence="14" key="1">
    <citation type="journal article" date="2019" name="Int. J. Syst. Evol. Microbiol.">
        <title>The Global Catalogue of Microorganisms (GCM) 10K type strain sequencing project: providing services to taxonomists for standard genome sequencing and annotation.</title>
        <authorList>
            <consortium name="The Broad Institute Genomics Platform"/>
            <consortium name="The Broad Institute Genome Sequencing Center for Infectious Disease"/>
            <person name="Wu L."/>
            <person name="Ma J."/>
        </authorList>
    </citation>
    <scope>NUCLEOTIDE SEQUENCE [LARGE SCALE GENOMIC DNA]</scope>
    <source>
        <strain evidence="14">JCM 16916</strain>
    </source>
</reference>
<evidence type="ECO:0000256" key="4">
    <source>
        <dbReference type="ARBA" id="ARBA00022642"/>
    </source>
</evidence>
<proteinExistence type="inferred from homology"/>
<dbReference type="SUPFAM" id="SSF52374">
    <property type="entry name" value="Nucleotidylyl transferase"/>
    <property type="match status" value="1"/>
</dbReference>
<keyword evidence="7 11" id="KW-0547">Nucleotide-binding</keyword>
<dbReference type="HAMAP" id="MF_00244">
    <property type="entry name" value="NaMN_adenylyltr"/>
    <property type="match status" value="1"/>
</dbReference>
<dbReference type="PANTHER" id="PTHR39321">
    <property type="entry name" value="NICOTINATE-NUCLEOTIDE ADENYLYLTRANSFERASE-RELATED"/>
    <property type="match status" value="1"/>
</dbReference>
<evidence type="ECO:0000256" key="8">
    <source>
        <dbReference type="ARBA" id="ARBA00022840"/>
    </source>
</evidence>
<dbReference type="EMBL" id="BAAAZU010000024">
    <property type="protein sequence ID" value="GAA3929263.1"/>
    <property type="molecule type" value="Genomic_DNA"/>
</dbReference>
<evidence type="ECO:0000256" key="9">
    <source>
        <dbReference type="ARBA" id="ARBA00023027"/>
    </source>
</evidence>
<organism evidence="13 14">
    <name type="scientific">Luteimonas lutimaris</name>
    <dbReference type="NCBI Taxonomy" id="698645"/>
    <lineage>
        <taxon>Bacteria</taxon>
        <taxon>Pseudomonadati</taxon>
        <taxon>Pseudomonadota</taxon>
        <taxon>Gammaproteobacteria</taxon>
        <taxon>Lysobacterales</taxon>
        <taxon>Lysobacteraceae</taxon>
        <taxon>Luteimonas</taxon>
    </lineage>
</organism>
<keyword evidence="6 11" id="KW-0548">Nucleotidyltransferase</keyword>
<evidence type="ECO:0000313" key="14">
    <source>
        <dbReference type="Proteomes" id="UP001501727"/>
    </source>
</evidence>
<dbReference type="EC" id="2.7.7.18" evidence="11"/>